<dbReference type="HOGENOM" id="CLU_2071227_0_0_5"/>
<dbReference type="KEGG" id="rhi:NGR_c31650"/>
<evidence type="ECO:0000313" key="1">
    <source>
        <dbReference type="EMBL" id="ACP26899.1"/>
    </source>
</evidence>
<accession>C3M9X4</accession>
<name>C3M9X4_SINFN</name>
<keyword evidence="2" id="KW-1185">Reference proteome</keyword>
<protein>
    <submittedName>
        <fullName evidence="1">Uncharacterized protein</fullName>
    </submittedName>
</protein>
<organism evidence="1 2">
    <name type="scientific">Sinorhizobium fredii (strain NBRC 101917 / NGR234)</name>
    <dbReference type="NCBI Taxonomy" id="394"/>
    <lineage>
        <taxon>Bacteria</taxon>
        <taxon>Pseudomonadati</taxon>
        <taxon>Pseudomonadota</taxon>
        <taxon>Alphaproteobacteria</taxon>
        <taxon>Hyphomicrobiales</taxon>
        <taxon>Rhizobiaceae</taxon>
        <taxon>Sinorhizobium/Ensifer group</taxon>
        <taxon>Sinorhizobium</taxon>
    </lineage>
</organism>
<gene>
    <name evidence="1" type="ordered locus">NGR_c31650</name>
</gene>
<evidence type="ECO:0000313" key="2">
    <source>
        <dbReference type="Proteomes" id="UP000001054"/>
    </source>
</evidence>
<sequence>MPHFECGAFNHSATSPRGRLELCERGRFIAAVSVADKGQKEEYLQPAAFRLDKHLTRKGDSRNSRREVVWPARTAPGTGLCPSLVEAEGFLAALRSIGTTDKKTALLSRQRAGPNMKG</sequence>
<dbReference type="EMBL" id="CP001389">
    <property type="protein sequence ID" value="ACP26899.1"/>
    <property type="molecule type" value="Genomic_DNA"/>
</dbReference>
<dbReference type="STRING" id="394.NGR_c31650"/>
<reference evidence="1 2" key="1">
    <citation type="journal article" date="2009" name="Appl. Environ. Microbiol.">
        <title>Rhizobium sp. strain NGR234 possesses a remarkable number of secretion systems.</title>
        <authorList>
            <person name="Schmeisser C."/>
            <person name="Liesegang H."/>
            <person name="Krysciak D."/>
            <person name="Bakkou N."/>
            <person name="Le Quere A."/>
            <person name="Wollherr A."/>
            <person name="Heinemeyer I."/>
            <person name="Morgenstern B."/>
            <person name="Pommerening-Roeser A."/>
            <person name="Flores M."/>
            <person name="Palacios R."/>
            <person name="Brenner S."/>
            <person name="Gottschalk G."/>
            <person name="Schmitz R.A."/>
            <person name="Broughton W.J."/>
            <person name="Perret X."/>
            <person name="Strittmatter A.W."/>
            <person name="Streit W.R."/>
        </authorList>
    </citation>
    <scope>NUCLEOTIDE SEQUENCE [LARGE SCALE GENOMIC DNA]</scope>
    <source>
        <strain evidence="2">NBRC 101917 / NGR234</strain>
    </source>
</reference>
<dbReference type="Proteomes" id="UP000001054">
    <property type="component" value="Chromosome"/>
</dbReference>
<proteinExistence type="predicted"/>
<dbReference type="AlphaFoldDB" id="C3M9X4"/>